<feature type="domain" description="PKD" evidence="7">
    <location>
        <begin position="938"/>
        <end position="976"/>
    </location>
</feature>
<dbReference type="PROSITE" id="PS50093">
    <property type="entry name" value="PKD"/>
    <property type="match status" value="1"/>
</dbReference>
<dbReference type="InterPro" id="IPR026444">
    <property type="entry name" value="Secre_tail"/>
</dbReference>
<protein>
    <submittedName>
        <fullName evidence="8">S8 family serine peptidase</fullName>
    </submittedName>
</protein>
<comment type="similarity">
    <text evidence="1 5">Belongs to the peptidase S8 family.</text>
</comment>
<dbReference type="InterPro" id="IPR000209">
    <property type="entry name" value="Peptidase_S8/S53_dom"/>
</dbReference>
<feature type="active site" description="Charge relay system" evidence="5">
    <location>
        <position position="217"/>
    </location>
</feature>
<dbReference type="Proteomes" id="UP001300692">
    <property type="component" value="Unassembled WGS sequence"/>
</dbReference>
<reference evidence="8 9" key="1">
    <citation type="submission" date="2022-10" db="EMBL/GenBank/DDBJ databases">
        <title>Comparative genomics and taxonomic characterization of three novel marine species of genus Reichenbachiella exhibiting antioxidant and polysaccharide degradation activities.</title>
        <authorList>
            <person name="Muhammad N."/>
            <person name="Lee Y.-J."/>
            <person name="Ko J."/>
            <person name="Kim S.-G."/>
        </authorList>
    </citation>
    <scope>NUCLEOTIDE SEQUENCE [LARGE SCALE GENOMIC DNA]</scope>
    <source>
        <strain evidence="8 9">ABR2-5</strain>
    </source>
</reference>
<dbReference type="Gene3D" id="2.60.40.10">
    <property type="entry name" value="Immunoglobulins"/>
    <property type="match status" value="1"/>
</dbReference>
<keyword evidence="4 5" id="KW-0720">Serine protease</keyword>
<keyword evidence="9" id="KW-1185">Reference proteome</keyword>
<evidence type="ECO:0000313" key="8">
    <source>
        <dbReference type="EMBL" id="MCV9386461.1"/>
    </source>
</evidence>
<evidence type="ECO:0000256" key="3">
    <source>
        <dbReference type="ARBA" id="ARBA00022801"/>
    </source>
</evidence>
<sequence length="1396" mass="154203">MLKLRLFCLLMFVLGVLETFGQTQEVYIKIDETVDASIQSRSRIKTISIQELNGKSGVKSLRSIRPEVNSSGRRSHNPGSAFLKGIYRLEVETSEVEGLVSELASYDNVLAVEKTPKFEVLVVPSDERVSEQDYLGVIQAFDAWDVTKGGSNQIIGVSDTGFDMDHEDLLDNIYINESDWPNGIDDDNNGYIDDYRGWDVADGDSDPNYPSGETNSHGSNVAGVIAAVPNNGLGIAGVAYNSKFVPIKLVRSSDGTFNNAYESIIYAADLGCDVINLSWGSPDQYSMIAQDVINYAVLEKNMVVVAAAGNTDAEINYYPASYDHVLSVGKSTVTDRKADNATWSYHIDLMAPGQSVLSTNINDGYVVNTGSSFSAPQVAGTAALVRSVFPSYNAIQIMEQIRMTADDIYGVSGNNQYSGQLGKGRLNVFRAVTEKDVASIRCYDYAVSYPFEIGAFPGDTVTVSLSFENILRPTDAASVHIEPESEFVEVLNEELLLGSLYTFESIEGLEVKMIVKEGIDRGQRLSFRMNYEDASGYEDFQYFHIYTAPEVLQLHNQKIQQTIASNGNLAYGADVYAQGAGLRYEGEQVAGLVGIAIGNHPDSISDNWIRDFVQSERSQDFVASQSLKMAKRDDASSYALGMFNDSSAVNVQGLLIEQEALLFDGATERGFMIQEYRVTNTSPKDLLQMKMGLYADFNLGESLTNYSEWDEVEQMGYTYSQKNSGLMAGVLLLTNQTPIFHALDLKDAQGNHIEVDSVLSDSVKYQLLTEEKLLAGGDNGYDVAQILTADLGALNALSSQKVTFATVFGYSLEELQLNADKARAKYADFIMVPTSNWWAFGCEGDPVSLQNPNPFSIYSDAAGSNLVLEGGDLTIENVQADSVLYYTETKGGYTSDLYKMELRISNPEVSVRMDPEMYFLGDDANNRVQFIDQSLKAVSWDWSFDNGFFSKAQNPTTVFNEVGDYAINLNILTEQGCTGTGQWTYQVRERGVVPTVTDQSICAGERVRIVSSSSALIRVYNLEQGGELLAEGASWQTPALQETKTYYVSAMDAEYESLRVPLKVEVDPVVADFMYFPDTMDLSGAEMVRIQNISQEANQIEWSVDGQQMGSDESLIMDVSLLSGMNVQLQATSNMGCVSSITKPLTFQTSTQPGVNELTDREVCKGGMVLSRPLYGEYFAFYADQSLTQLVAKGTSATLGPVLSDTSFYITNISDFHQSNAVELEVRLNDFDLELVATPEMLDFGLANSAMFSLVSHEGVSSYQWFVADEFVEIADTLNYTFYQLGEYKIELVAESIEGCTDTLSMRYLVDEPLQRHDIGDLLTYPNPTKEAYFIKGEGLEVSSIRLYSALGQQMEVDVFDQGSYLQLQTEALPKGIYFVVFRQHGEEIQRKMIKH</sequence>
<dbReference type="Pfam" id="PF18962">
    <property type="entry name" value="Por_Secre_tail"/>
    <property type="match status" value="1"/>
</dbReference>
<accession>A0ABT3CSA4</accession>
<dbReference type="PRINTS" id="PR00723">
    <property type="entry name" value="SUBTILISIN"/>
</dbReference>
<evidence type="ECO:0000313" key="9">
    <source>
        <dbReference type="Proteomes" id="UP001300692"/>
    </source>
</evidence>
<dbReference type="InterPro" id="IPR015500">
    <property type="entry name" value="Peptidase_S8_subtilisin-rel"/>
</dbReference>
<evidence type="ECO:0000256" key="5">
    <source>
        <dbReference type="PROSITE-ProRule" id="PRU01240"/>
    </source>
</evidence>
<evidence type="ECO:0000256" key="2">
    <source>
        <dbReference type="ARBA" id="ARBA00022670"/>
    </source>
</evidence>
<gene>
    <name evidence="8" type="ORF">N7U62_07290</name>
</gene>
<dbReference type="PANTHER" id="PTHR43399">
    <property type="entry name" value="SUBTILISIN-RELATED"/>
    <property type="match status" value="1"/>
</dbReference>
<dbReference type="InterPro" id="IPR044023">
    <property type="entry name" value="Ig_7"/>
</dbReference>
<dbReference type="PANTHER" id="PTHR43399:SF4">
    <property type="entry name" value="CELL WALL-ASSOCIATED PROTEASE"/>
    <property type="match status" value="1"/>
</dbReference>
<feature type="signal peptide" evidence="6">
    <location>
        <begin position="1"/>
        <end position="21"/>
    </location>
</feature>
<name>A0ABT3CSA4_9BACT</name>
<proteinExistence type="inferred from homology"/>
<dbReference type="InterPro" id="IPR013783">
    <property type="entry name" value="Ig-like_fold"/>
</dbReference>
<feature type="chain" id="PRO_5045367468" evidence="6">
    <location>
        <begin position="22"/>
        <end position="1396"/>
    </location>
</feature>
<dbReference type="RefSeq" id="WP_264137251.1">
    <property type="nucleotide sequence ID" value="NZ_JAOYOD010000001.1"/>
</dbReference>
<dbReference type="InterPro" id="IPR051048">
    <property type="entry name" value="Peptidase_S8/S53_subtilisin"/>
</dbReference>
<dbReference type="SUPFAM" id="SSF52743">
    <property type="entry name" value="Subtilisin-like"/>
    <property type="match status" value="1"/>
</dbReference>
<dbReference type="Gene3D" id="3.40.50.200">
    <property type="entry name" value="Peptidase S8/S53 domain"/>
    <property type="match status" value="1"/>
</dbReference>
<dbReference type="SUPFAM" id="SSF49299">
    <property type="entry name" value="PKD domain"/>
    <property type="match status" value="1"/>
</dbReference>
<dbReference type="PROSITE" id="PS00137">
    <property type="entry name" value="SUBTILASE_HIS"/>
    <property type="match status" value="1"/>
</dbReference>
<evidence type="ECO:0000256" key="6">
    <source>
        <dbReference type="SAM" id="SignalP"/>
    </source>
</evidence>
<dbReference type="InterPro" id="IPR022398">
    <property type="entry name" value="Peptidase_S8_His-AS"/>
</dbReference>
<comment type="caution">
    <text evidence="8">The sequence shown here is derived from an EMBL/GenBank/DDBJ whole genome shotgun (WGS) entry which is preliminary data.</text>
</comment>
<evidence type="ECO:0000259" key="7">
    <source>
        <dbReference type="PROSITE" id="PS50093"/>
    </source>
</evidence>
<dbReference type="InterPro" id="IPR035986">
    <property type="entry name" value="PKD_dom_sf"/>
</dbReference>
<dbReference type="InterPro" id="IPR000601">
    <property type="entry name" value="PKD_dom"/>
</dbReference>
<feature type="active site" description="Charge relay system" evidence="5">
    <location>
        <position position="159"/>
    </location>
</feature>
<dbReference type="Pfam" id="PF19081">
    <property type="entry name" value="Ig_7"/>
    <property type="match status" value="1"/>
</dbReference>
<evidence type="ECO:0000256" key="1">
    <source>
        <dbReference type="ARBA" id="ARBA00011073"/>
    </source>
</evidence>
<feature type="active site" description="Charge relay system" evidence="5">
    <location>
        <position position="372"/>
    </location>
</feature>
<dbReference type="EMBL" id="JAOYOD010000001">
    <property type="protein sequence ID" value="MCV9386461.1"/>
    <property type="molecule type" value="Genomic_DNA"/>
</dbReference>
<dbReference type="InterPro" id="IPR036852">
    <property type="entry name" value="Peptidase_S8/S53_dom_sf"/>
</dbReference>
<keyword evidence="3 5" id="KW-0378">Hydrolase</keyword>
<dbReference type="NCBIfam" id="TIGR04183">
    <property type="entry name" value="Por_Secre_tail"/>
    <property type="match status" value="1"/>
</dbReference>
<evidence type="ECO:0000256" key="4">
    <source>
        <dbReference type="ARBA" id="ARBA00022825"/>
    </source>
</evidence>
<keyword evidence="6" id="KW-0732">Signal</keyword>
<dbReference type="Pfam" id="PF00082">
    <property type="entry name" value="Peptidase_S8"/>
    <property type="match status" value="1"/>
</dbReference>
<keyword evidence="2 5" id="KW-0645">Protease</keyword>
<organism evidence="8 9">
    <name type="scientific">Reichenbachiella ulvae</name>
    <dbReference type="NCBI Taxonomy" id="2980104"/>
    <lineage>
        <taxon>Bacteria</taxon>
        <taxon>Pseudomonadati</taxon>
        <taxon>Bacteroidota</taxon>
        <taxon>Cytophagia</taxon>
        <taxon>Cytophagales</taxon>
        <taxon>Reichenbachiellaceae</taxon>
        <taxon>Reichenbachiella</taxon>
    </lineage>
</organism>
<dbReference type="PROSITE" id="PS51892">
    <property type="entry name" value="SUBTILASE"/>
    <property type="match status" value="1"/>
</dbReference>